<dbReference type="EMBL" id="OY726397">
    <property type="protein sequence ID" value="CAJ1510142.1"/>
    <property type="molecule type" value="Genomic_DNA"/>
</dbReference>
<feature type="compositionally biased region" description="Basic and acidic residues" evidence="1">
    <location>
        <begin position="741"/>
        <end position="754"/>
    </location>
</feature>
<accession>A0ABN9NPV1</accession>
<dbReference type="Proteomes" id="UP001190465">
    <property type="component" value="Chromosome"/>
</dbReference>
<organism evidence="2 3">
    <name type="scientific">[Mycobacterium] burgundiense</name>
    <dbReference type="NCBI Taxonomy" id="3064286"/>
    <lineage>
        <taxon>Bacteria</taxon>
        <taxon>Bacillati</taxon>
        <taxon>Actinomycetota</taxon>
        <taxon>Actinomycetes</taxon>
        <taxon>Mycobacteriales</taxon>
        <taxon>Mycobacteriaceae</taxon>
        <taxon>Mycolicibacterium</taxon>
    </lineage>
</organism>
<evidence type="ECO:0000313" key="3">
    <source>
        <dbReference type="Proteomes" id="UP001190465"/>
    </source>
</evidence>
<proteinExistence type="predicted"/>
<name>A0ABN9NPV1_9MYCO</name>
<protein>
    <submittedName>
        <fullName evidence="2">PE-PPE domain-containing protein</fullName>
    </submittedName>
</protein>
<sequence length="771" mass="80288">MRTVRVAKNEGARARRRRIAGTKTKKAVLVGAAVATAVSVGLAPPIANAVASETYVIGLPSWLPADLVGGVPTLPSDPKAINNAVVGVKDNNPLIAWGATPVNAAAPAWQTWYNPSTMSFGYSRTGTGLFGIPLFSGGWTTTTWGQWVSPTDLTSADPLAIVAYVAGGGDLAQALAPLVNWTAYLQNVNLIAYGDGAIAAGQAYQALVDNFKGQTPEGYDPVTVGDPLTGPRQIVIVGANDPTGRTTQSQTFSNIIELATAAYALNIPGIGHQVPMPNPTAQPDLEVTPGGVIDATLLSLILLRNPGRPGGGLYSQFAPIYQEITGTNPVTPDRQDVLPDGVDPELVAKLLRGEPIDDISLETLIAALENADGQPILITIKADATWEYDLLSDAPLTANPVAWANSAASSLLVFNLLGGLLELGSGAVDPADPPIGVKTYVAPDGTIYATLTQSQLPLLAPFRLPAQLFGLVTGEDINTPGADAIEPLLKVLTNIAYADVVRNVDPVTGEITYDRTHLEHHVQTLFGTQTLDRETALYLPGDLISVLGKGVGDEMTDVLERTLVRVVELLNEIGIEAEVAPEVAQLLRVPGDAITTVSRDVGDGVSQALAAIGPHLPESPFDRSQEALAQRQRAVGKVVAPVIQTAGQIGAGVTAAVEGAGAAIQGPVPDEGAPLALTAADDEPNAGVAKTAKRSIFGGGELREGVSELRAKVKADATERRAATKKAVSNVRAGVKQAGDNIKKSVKDTTEKLKKAVTPKPKAEKKSTADE</sequence>
<dbReference type="RefSeq" id="WP_308479754.1">
    <property type="nucleotide sequence ID" value="NZ_OY726397.1"/>
</dbReference>
<gene>
    <name evidence="2" type="ORF">MU0053_004463</name>
</gene>
<feature type="region of interest" description="Disordered" evidence="1">
    <location>
        <begin position="718"/>
        <end position="771"/>
    </location>
</feature>
<evidence type="ECO:0000313" key="2">
    <source>
        <dbReference type="EMBL" id="CAJ1510142.1"/>
    </source>
</evidence>
<reference evidence="2 3" key="1">
    <citation type="submission" date="2023-08" db="EMBL/GenBank/DDBJ databases">
        <authorList>
            <person name="Folkvardsen B D."/>
            <person name="Norman A."/>
        </authorList>
    </citation>
    <scope>NUCLEOTIDE SEQUENCE [LARGE SCALE GENOMIC DNA]</scope>
    <source>
        <strain evidence="2 3">Mu0053</strain>
    </source>
</reference>
<evidence type="ECO:0000256" key="1">
    <source>
        <dbReference type="SAM" id="MobiDB-lite"/>
    </source>
</evidence>
<dbReference type="Gene3D" id="1.20.120.20">
    <property type="entry name" value="Apolipoprotein"/>
    <property type="match status" value="1"/>
</dbReference>
<keyword evidence="3" id="KW-1185">Reference proteome</keyword>
<feature type="compositionally biased region" description="Basic and acidic residues" evidence="1">
    <location>
        <begin position="761"/>
        <end position="771"/>
    </location>
</feature>